<dbReference type="InterPro" id="IPR008979">
    <property type="entry name" value="Galactose-bd-like_sf"/>
</dbReference>
<dbReference type="InterPro" id="IPR029058">
    <property type="entry name" value="AB_hydrolase_fold"/>
</dbReference>
<dbReference type="PANTHER" id="PTHR42972">
    <property type="entry name" value="TOL-PAL SYSTEM PROTEIN TOLB"/>
    <property type="match status" value="1"/>
</dbReference>
<dbReference type="Gene3D" id="2.60.120.260">
    <property type="entry name" value="Galactose-binding domain-like"/>
    <property type="match status" value="1"/>
</dbReference>
<feature type="region of interest" description="Disordered" evidence="1">
    <location>
        <begin position="566"/>
        <end position="601"/>
    </location>
</feature>
<dbReference type="Gene3D" id="3.40.50.1820">
    <property type="entry name" value="alpha/beta hydrolase"/>
    <property type="match status" value="1"/>
</dbReference>
<evidence type="ECO:0000256" key="3">
    <source>
        <dbReference type="SAM" id="SignalP"/>
    </source>
</evidence>
<feature type="chain" id="PRO_5041206103" evidence="3">
    <location>
        <begin position="24"/>
        <end position="667"/>
    </location>
</feature>
<dbReference type="SUPFAM" id="SSF53474">
    <property type="entry name" value="alpha/beta-Hydrolases"/>
    <property type="match status" value="1"/>
</dbReference>
<evidence type="ECO:0000256" key="2">
    <source>
        <dbReference type="SAM" id="Phobius"/>
    </source>
</evidence>
<evidence type="ECO:0000313" key="4">
    <source>
        <dbReference type="EMBL" id="CAI7990444.1"/>
    </source>
</evidence>
<keyword evidence="5" id="KW-1185">Reference proteome</keyword>
<name>A0AA35VYC3_GEOBA</name>
<evidence type="ECO:0000256" key="1">
    <source>
        <dbReference type="SAM" id="MobiDB-lite"/>
    </source>
</evidence>
<dbReference type="PANTHER" id="PTHR42972:SF8">
    <property type="entry name" value="POLYHYDROXYBUTYRATE DEPOLYMERASE"/>
    <property type="match status" value="1"/>
</dbReference>
<feature type="compositionally biased region" description="Basic and acidic residues" evidence="1">
    <location>
        <begin position="566"/>
        <end position="579"/>
    </location>
</feature>
<dbReference type="AlphaFoldDB" id="A0AA35VYC3"/>
<comment type="caution">
    <text evidence="4">The sequence shown here is derived from an EMBL/GenBank/DDBJ whole genome shotgun (WGS) entry which is preliminary data.</text>
</comment>
<protein>
    <submittedName>
        <fullName evidence="4">Uncharacterized protein</fullName>
    </submittedName>
</protein>
<dbReference type="Proteomes" id="UP001174909">
    <property type="component" value="Unassembled WGS sequence"/>
</dbReference>
<feature type="region of interest" description="Disordered" evidence="1">
    <location>
        <begin position="463"/>
        <end position="494"/>
    </location>
</feature>
<keyword evidence="3" id="KW-0732">Signal</keyword>
<organism evidence="4 5">
    <name type="scientific">Geodia barretti</name>
    <name type="common">Barrett's horny sponge</name>
    <dbReference type="NCBI Taxonomy" id="519541"/>
    <lineage>
        <taxon>Eukaryota</taxon>
        <taxon>Metazoa</taxon>
        <taxon>Porifera</taxon>
        <taxon>Demospongiae</taxon>
        <taxon>Heteroscleromorpha</taxon>
        <taxon>Tetractinellida</taxon>
        <taxon>Astrophorina</taxon>
        <taxon>Geodiidae</taxon>
        <taxon>Geodia</taxon>
    </lineage>
</organism>
<evidence type="ECO:0000313" key="5">
    <source>
        <dbReference type="Proteomes" id="UP001174909"/>
    </source>
</evidence>
<feature type="signal peptide" evidence="3">
    <location>
        <begin position="1"/>
        <end position="23"/>
    </location>
</feature>
<keyword evidence="2" id="KW-1133">Transmembrane helix</keyword>
<proteinExistence type="predicted"/>
<feature type="transmembrane region" description="Helical" evidence="2">
    <location>
        <begin position="501"/>
        <end position="527"/>
    </location>
</feature>
<keyword evidence="2" id="KW-0812">Transmembrane</keyword>
<dbReference type="SUPFAM" id="SSF49785">
    <property type="entry name" value="Galactose-binding domain-like"/>
    <property type="match status" value="1"/>
</dbReference>
<keyword evidence="2" id="KW-0472">Membrane</keyword>
<reference evidence="4" key="1">
    <citation type="submission" date="2023-03" db="EMBL/GenBank/DDBJ databases">
        <authorList>
            <person name="Steffen K."/>
            <person name="Cardenas P."/>
        </authorList>
    </citation>
    <scope>NUCLEOTIDE SEQUENCE</scope>
</reference>
<gene>
    <name evidence="4" type="ORF">GBAR_LOCUS488</name>
</gene>
<accession>A0AA35VYC3</accession>
<sequence>MSVFQTLSVFQLVFCSLSLAISATPPLRTYNVTAGDTSVSGLSSGGFMTVQFHMAHSATLRGAGVTAGGPYYCAQDSLSVALTTCLNTPLLIDVAKLVDFAKQAGEDGNIDPTSSLSQSRVFLISGTKDTTVKQEVMNKLYDFYSAFVSNIGKNYSIPAQHAQLTNDYGNECDVYRSPYIDNCNYPSGFVMLQFIYQDITYADNSKMNASNMLEFNQTEFFNGGSPGQYSMDSTGYVYVPTQCREGAACRLHIAFHGCYQGRGTIGDVFAVHAGYNGVAEMNNIIVLYPQVVKTTLTNPEGMLGLVGLYREGLHLQDWTTDLSSQNDAGQGGWNLPVNVYFCCVNSGTNILPQNITIDFTGPLIIHGMLLGGYGIGSSTRSYVTAFSLEYSETHNSDVIVDHLPKVFYIPDSNGEVTMLNLPQPILAKTLYFQVHDYESSSALREACWTLGLFGCTLSDATMMTSSSSSPSPTPSPRGNPSQQLPPQTGVESSSSGEAVGIAVSTAAGTVIAVAVLVIVGVGLCWAIHNGYILSRPRNDNMKSSRNILEREGTLMRVDNELYTLPDKNRERGVGHEQTRESTSSGRGLLPSEDLTDTSPAVSTVATPTITESLTQSVVYELVQPMGDGGKAGGEILVDNPAYLGRKDPVLSNAGYEPVIPRSNDSAF</sequence>
<dbReference type="EMBL" id="CASHTH010000074">
    <property type="protein sequence ID" value="CAI7990444.1"/>
    <property type="molecule type" value="Genomic_DNA"/>
</dbReference>